<dbReference type="OrthoDB" id="9804083at2"/>
<protein>
    <submittedName>
        <fullName evidence="2">DUF4159 domain-containing protein</fullName>
    </submittedName>
</protein>
<dbReference type="Pfam" id="PF13709">
    <property type="entry name" value="DUF4159"/>
    <property type="match status" value="1"/>
</dbReference>
<gene>
    <name evidence="2" type="ORF">FVF61_01760</name>
</gene>
<keyword evidence="3" id="KW-1185">Reference proteome</keyword>
<evidence type="ECO:0000313" key="2">
    <source>
        <dbReference type="EMBL" id="TYA58899.1"/>
    </source>
</evidence>
<feature type="domain" description="DUF4159" evidence="1">
    <location>
        <begin position="26"/>
        <end position="216"/>
    </location>
</feature>
<dbReference type="AlphaFoldDB" id="A0A5D0GKM5"/>
<dbReference type="EMBL" id="VSFC01000012">
    <property type="protein sequence ID" value="TYA58899.1"/>
    <property type="molecule type" value="Genomic_DNA"/>
</dbReference>
<dbReference type="InterPro" id="IPR025297">
    <property type="entry name" value="DUF4159"/>
</dbReference>
<accession>A0A5D0GKM5</accession>
<dbReference type="Gene3D" id="3.40.50.12140">
    <property type="entry name" value="Domain of unknown function DUF4159"/>
    <property type="match status" value="1"/>
</dbReference>
<evidence type="ECO:0000259" key="1">
    <source>
        <dbReference type="Pfam" id="PF13709"/>
    </source>
</evidence>
<dbReference type="Proteomes" id="UP000324550">
    <property type="component" value="Unassembled WGS sequence"/>
</dbReference>
<reference evidence="2 3" key="1">
    <citation type="submission" date="2019-08" db="EMBL/GenBank/DDBJ databases">
        <title>Formosa sediminis sp. nov., isolated from marine sediment.</title>
        <authorList>
            <person name="Cao W.R."/>
        </authorList>
    </citation>
    <scope>NUCLEOTIDE SEQUENCE [LARGE SCALE GENOMIC DNA]</scope>
    <source>
        <strain evidence="2 3">1494</strain>
    </source>
</reference>
<comment type="caution">
    <text evidence="2">The sequence shown here is derived from an EMBL/GenBank/DDBJ whole genome shotgun (WGS) entry which is preliminary data.</text>
</comment>
<sequence>MNKTFQIIIFTFYFCFLTLSLNAQEIAVLKYKGGGDWYSNPTALPNLIAFCNNNINTKINSSPQTVETGSTELFQYPFVHMTGHGNVYFSDEDAENLRNYLISGGFLHIDDNYGMQPYITEELKKVFPDNELIEIPANHPIFNIEYSFPKGLPKIHEHDGKRPQAYGIFFENRLVLLFTVESDLGDGWEDEVVHNDPIDVREKALKMGANIVKFAFEN</sequence>
<organism evidence="2 3">
    <name type="scientific">Formosa maritima</name>
    <dbReference type="NCBI Taxonomy" id="2592046"/>
    <lineage>
        <taxon>Bacteria</taxon>
        <taxon>Pseudomonadati</taxon>
        <taxon>Bacteroidota</taxon>
        <taxon>Flavobacteriia</taxon>
        <taxon>Flavobacteriales</taxon>
        <taxon>Flavobacteriaceae</taxon>
        <taxon>Formosa</taxon>
    </lineage>
</organism>
<proteinExistence type="predicted"/>
<evidence type="ECO:0000313" key="3">
    <source>
        <dbReference type="Proteomes" id="UP000324550"/>
    </source>
</evidence>
<name>A0A5D0GKM5_9FLAO</name>
<dbReference type="RefSeq" id="WP_148452625.1">
    <property type="nucleotide sequence ID" value="NZ_VSFC01000012.1"/>
</dbReference>